<feature type="transmembrane region" description="Helical" evidence="9">
    <location>
        <begin position="411"/>
        <end position="437"/>
    </location>
</feature>
<comment type="caution">
    <text evidence="11">The sequence shown here is derived from an EMBL/GenBank/DDBJ whole genome shotgun (WGS) entry which is preliminary data.</text>
</comment>
<name>A0A4R1QWG4_9FIRM</name>
<feature type="domain" description="Histidine kinase" evidence="10">
    <location>
        <begin position="504"/>
        <end position="717"/>
    </location>
</feature>
<dbReference type="PANTHER" id="PTHR45453">
    <property type="entry name" value="PHOSPHATE REGULON SENSOR PROTEIN PHOR"/>
    <property type="match status" value="1"/>
</dbReference>
<evidence type="ECO:0000313" key="12">
    <source>
        <dbReference type="Proteomes" id="UP000295184"/>
    </source>
</evidence>
<dbReference type="InterPro" id="IPR050351">
    <property type="entry name" value="BphY/WalK/GraS-like"/>
</dbReference>
<dbReference type="SMART" id="SM00387">
    <property type="entry name" value="HATPase_c"/>
    <property type="match status" value="1"/>
</dbReference>
<proteinExistence type="predicted"/>
<evidence type="ECO:0000256" key="5">
    <source>
        <dbReference type="ARBA" id="ARBA00022679"/>
    </source>
</evidence>
<dbReference type="EMBL" id="SLUM01000009">
    <property type="protein sequence ID" value="TCL57793.1"/>
    <property type="molecule type" value="Genomic_DNA"/>
</dbReference>
<sequence length="743" mass="82219">MAINWKSTEGKKWPLIVRILAGWMAAVCAFLIFYCIPLDDRLVQIFLQGPRSYSALMNREIEAVPEYQYFLSTVYYHARVLCADGLVTPSGEALAPQAVAQQKLLSRQALEQLQQSEEYTSRDILLYLSAEGEETISSSLLRSPDEIPQGYEIVFQLKDGSIGGNSLLLDVCDQMSYLVSVTAFSSTQEILVEDITPTRVEPQGFLSNAKLVIAVKQVPSSDTGTLGFAYRWINNSTVPIIARILVGLGAWGLLCLAVWLALWKKRRAAAQWAAGLLRRVPLLVKLPALIFLLFSGYLLLAILSCAAQSYLYGYSVTFFASPFLTAFLLVIDLPLVWLFWLEFRFNLRHTLRTSLTARLIRRYKQFAAAQPWKRQAALSLLAPILIGPPCLMAALPLSFFCYYKVFYFLDLQLAVLLFLALFLGGAFLFVAGIVRLLRFLEQANQLADKLAALRAGQHTAPLALPEGSLCAVPAADLNALEEGIQARVEQQMKAERLKLELITNVSHDLKTPLTSIINYAGLLCEEPLDQPAADYAKILKVKADRLKTMVRDVFEVSKAASGELPLQTRPLDLAKLIRQTLADMDEAIAASPLSFVTQLPEQAWVCADGDRLYRVFQNLYTNALAYSLPGSRVYTQMERGESRVSISIKNVTRDPIAPEDAEHLLERFVRGDSARSGEGSGLGLSIAKSFAEACGGRFSVHAVADLFCVLVEFPLCPPPASEPETEYPSQPAYEPSDPAEPPV</sequence>
<dbReference type="PANTHER" id="PTHR45453:SF1">
    <property type="entry name" value="PHOSPHATE REGULON SENSOR PROTEIN PHOR"/>
    <property type="match status" value="1"/>
</dbReference>
<dbReference type="Gene3D" id="3.30.565.10">
    <property type="entry name" value="Histidine kinase-like ATPase, C-terminal domain"/>
    <property type="match status" value="1"/>
</dbReference>
<evidence type="ECO:0000313" key="11">
    <source>
        <dbReference type="EMBL" id="TCL57793.1"/>
    </source>
</evidence>
<dbReference type="InterPro" id="IPR036097">
    <property type="entry name" value="HisK_dim/P_sf"/>
</dbReference>
<keyword evidence="9" id="KW-1133">Transmembrane helix</keyword>
<dbReference type="SMART" id="SM00388">
    <property type="entry name" value="HisKA"/>
    <property type="match status" value="1"/>
</dbReference>
<dbReference type="GO" id="GO:0005886">
    <property type="term" value="C:plasma membrane"/>
    <property type="evidence" value="ECO:0007669"/>
    <property type="project" value="TreeGrafter"/>
</dbReference>
<dbReference type="InterPro" id="IPR036890">
    <property type="entry name" value="HATPase_C_sf"/>
</dbReference>
<evidence type="ECO:0000259" key="10">
    <source>
        <dbReference type="PROSITE" id="PS50109"/>
    </source>
</evidence>
<dbReference type="GeneID" id="97380767"/>
<dbReference type="Gene3D" id="1.10.287.130">
    <property type="match status" value="1"/>
</dbReference>
<dbReference type="InterPro" id="IPR003594">
    <property type="entry name" value="HATPase_dom"/>
</dbReference>
<gene>
    <name evidence="11" type="ORF">EDD77_10967</name>
</gene>
<dbReference type="PROSITE" id="PS50109">
    <property type="entry name" value="HIS_KIN"/>
    <property type="match status" value="1"/>
</dbReference>
<dbReference type="Pfam" id="PF00512">
    <property type="entry name" value="HisKA"/>
    <property type="match status" value="1"/>
</dbReference>
<dbReference type="SUPFAM" id="SSF47384">
    <property type="entry name" value="Homodimeric domain of signal transducing histidine kinase"/>
    <property type="match status" value="1"/>
</dbReference>
<keyword evidence="9" id="KW-0472">Membrane</keyword>
<dbReference type="GO" id="GO:0016036">
    <property type="term" value="P:cellular response to phosphate starvation"/>
    <property type="evidence" value="ECO:0007669"/>
    <property type="project" value="TreeGrafter"/>
</dbReference>
<feature type="transmembrane region" description="Helical" evidence="9">
    <location>
        <begin position="323"/>
        <end position="343"/>
    </location>
</feature>
<dbReference type="GO" id="GO:0004721">
    <property type="term" value="F:phosphoprotein phosphatase activity"/>
    <property type="evidence" value="ECO:0007669"/>
    <property type="project" value="TreeGrafter"/>
</dbReference>
<dbReference type="SUPFAM" id="SSF55874">
    <property type="entry name" value="ATPase domain of HSP90 chaperone/DNA topoisomerase II/histidine kinase"/>
    <property type="match status" value="1"/>
</dbReference>
<comment type="catalytic activity">
    <reaction evidence="1">
        <text>ATP + protein L-histidine = ADP + protein N-phospho-L-histidine.</text>
        <dbReference type="EC" id="2.7.13.3"/>
    </reaction>
</comment>
<feature type="transmembrane region" description="Helical" evidence="9">
    <location>
        <begin position="380"/>
        <end position="405"/>
    </location>
</feature>
<keyword evidence="7" id="KW-0902">Two-component regulatory system</keyword>
<evidence type="ECO:0000256" key="8">
    <source>
        <dbReference type="SAM" id="MobiDB-lite"/>
    </source>
</evidence>
<accession>A0A4R1QWG4</accession>
<dbReference type="STRING" id="1650663.GCA_001486665_01138"/>
<evidence type="ECO:0000256" key="2">
    <source>
        <dbReference type="ARBA" id="ARBA00004370"/>
    </source>
</evidence>
<dbReference type="OrthoDB" id="9792991at2"/>
<dbReference type="Proteomes" id="UP000295184">
    <property type="component" value="Unassembled WGS sequence"/>
</dbReference>
<evidence type="ECO:0000256" key="4">
    <source>
        <dbReference type="ARBA" id="ARBA00022553"/>
    </source>
</evidence>
<feature type="transmembrane region" description="Helical" evidence="9">
    <location>
        <begin position="15"/>
        <end position="34"/>
    </location>
</feature>
<keyword evidence="9" id="KW-0812">Transmembrane</keyword>
<evidence type="ECO:0000256" key="7">
    <source>
        <dbReference type="ARBA" id="ARBA00023012"/>
    </source>
</evidence>
<dbReference type="EC" id="2.7.13.3" evidence="3"/>
<comment type="subcellular location">
    <subcellularLocation>
        <location evidence="2">Membrane</location>
    </subcellularLocation>
</comment>
<protein>
    <recommendedName>
        <fullName evidence="3">histidine kinase</fullName>
        <ecNumber evidence="3">2.7.13.3</ecNumber>
    </recommendedName>
</protein>
<reference evidence="11 12" key="1">
    <citation type="submission" date="2019-03" db="EMBL/GenBank/DDBJ databases">
        <title>Genomic Encyclopedia of Type Strains, Phase IV (KMG-IV): sequencing the most valuable type-strain genomes for metagenomic binning, comparative biology and taxonomic classification.</title>
        <authorList>
            <person name="Goeker M."/>
        </authorList>
    </citation>
    <scope>NUCLEOTIDE SEQUENCE [LARGE SCALE GENOMIC DNA]</scope>
    <source>
        <strain evidence="11 12">DSM 100451</strain>
    </source>
</reference>
<evidence type="ECO:0000256" key="3">
    <source>
        <dbReference type="ARBA" id="ARBA00012438"/>
    </source>
</evidence>
<evidence type="ECO:0000256" key="6">
    <source>
        <dbReference type="ARBA" id="ARBA00022777"/>
    </source>
</evidence>
<dbReference type="AlphaFoldDB" id="A0A4R1QWG4"/>
<dbReference type="Pfam" id="PF02518">
    <property type="entry name" value="HATPase_c"/>
    <property type="match status" value="1"/>
</dbReference>
<organism evidence="11 12">
    <name type="scientific">Allofournierella massiliensis</name>
    <dbReference type="NCBI Taxonomy" id="1650663"/>
    <lineage>
        <taxon>Bacteria</taxon>
        <taxon>Bacillati</taxon>
        <taxon>Bacillota</taxon>
        <taxon>Clostridia</taxon>
        <taxon>Eubacteriales</taxon>
        <taxon>Oscillospiraceae</taxon>
        <taxon>Allofournierella</taxon>
    </lineage>
</organism>
<evidence type="ECO:0000256" key="1">
    <source>
        <dbReference type="ARBA" id="ARBA00000085"/>
    </source>
</evidence>
<dbReference type="InterPro" id="IPR003661">
    <property type="entry name" value="HisK_dim/P_dom"/>
</dbReference>
<dbReference type="GO" id="GO:0000155">
    <property type="term" value="F:phosphorelay sensor kinase activity"/>
    <property type="evidence" value="ECO:0007669"/>
    <property type="project" value="InterPro"/>
</dbReference>
<keyword evidence="6 11" id="KW-0418">Kinase</keyword>
<dbReference type="CDD" id="cd00082">
    <property type="entry name" value="HisKA"/>
    <property type="match status" value="1"/>
</dbReference>
<feature type="transmembrane region" description="Helical" evidence="9">
    <location>
        <begin position="240"/>
        <end position="262"/>
    </location>
</feature>
<feature type="region of interest" description="Disordered" evidence="8">
    <location>
        <begin position="720"/>
        <end position="743"/>
    </location>
</feature>
<dbReference type="InterPro" id="IPR005467">
    <property type="entry name" value="His_kinase_dom"/>
</dbReference>
<evidence type="ECO:0000256" key="9">
    <source>
        <dbReference type="SAM" id="Phobius"/>
    </source>
</evidence>
<dbReference type="RefSeq" id="WP_058963616.1">
    <property type="nucleotide sequence ID" value="NZ_CABKVM010000015.1"/>
</dbReference>
<feature type="transmembrane region" description="Helical" evidence="9">
    <location>
        <begin position="282"/>
        <end position="303"/>
    </location>
</feature>
<keyword evidence="4" id="KW-0597">Phosphoprotein</keyword>
<keyword evidence="5" id="KW-0808">Transferase</keyword>